<accession>A0A9W6YNC4</accession>
<name>A0A9W6YNC4_9STRA</name>
<protein>
    <submittedName>
        <fullName evidence="1">Unnamed protein product</fullName>
    </submittedName>
</protein>
<comment type="caution">
    <text evidence="1">The sequence shown here is derived from an EMBL/GenBank/DDBJ whole genome shotgun (WGS) entry which is preliminary data.</text>
</comment>
<proteinExistence type="predicted"/>
<dbReference type="OrthoDB" id="102332at2759"/>
<dbReference type="EMBL" id="BSXT01019084">
    <property type="protein sequence ID" value="GMG17766.1"/>
    <property type="molecule type" value="Genomic_DNA"/>
</dbReference>
<gene>
    <name evidence="1" type="ORF">Pfra01_003036000</name>
</gene>
<dbReference type="Proteomes" id="UP001165121">
    <property type="component" value="Unassembled WGS sequence"/>
</dbReference>
<dbReference type="AlphaFoldDB" id="A0A9W6YNC4"/>
<reference evidence="1" key="1">
    <citation type="submission" date="2023-04" db="EMBL/GenBank/DDBJ databases">
        <title>Phytophthora fragariaefolia NBRC 109709.</title>
        <authorList>
            <person name="Ichikawa N."/>
            <person name="Sato H."/>
            <person name="Tonouchi N."/>
        </authorList>
    </citation>
    <scope>NUCLEOTIDE SEQUENCE</scope>
    <source>
        <strain evidence="1">NBRC 109709</strain>
    </source>
</reference>
<evidence type="ECO:0000313" key="1">
    <source>
        <dbReference type="EMBL" id="GMG17766.1"/>
    </source>
</evidence>
<keyword evidence="2" id="KW-1185">Reference proteome</keyword>
<evidence type="ECO:0000313" key="2">
    <source>
        <dbReference type="Proteomes" id="UP001165121"/>
    </source>
</evidence>
<sequence>MDQSLATVDRSYQEYYRSKYDDCISKALCEPLHQTKAGNPKVPRYTVVAHWKLDWISSKNADEVMKAFRLCGLVPKENFNMDQSHAPLKAILRSAFNEQAWHASYKNWIN</sequence>
<organism evidence="1 2">
    <name type="scientific">Phytophthora fragariaefolia</name>
    <dbReference type="NCBI Taxonomy" id="1490495"/>
    <lineage>
        <taxon>Eukaryota</taxon>
        <taxon>Sar</taxon>
        <taxon>Stramenopiles</taxon>
        <taxon>Oomycota</taxon>
        <taxon>Peronosporomycetes</taxon>
        <taxon>Peronosporales</taxon>
        <taxon>Peronosporaceae</taxon>
        <taxon>Phytophthora</taxon>
    </lineage>
</organism>